<dbReference type="AlphaFoldDB" id="A0AA42TF30"/>
<name>A0AA42TF30_STUST</name>
<dbReference type="EMBL" id="JAOCAE010000006">
    <property type="protein sequence ID" value="MDH1236561.1"/>
    <property type="molecule type" value="Genomic_DNA"/>
</dbReference>
<dbReference type="Proteomes" id="UP001158500">
    <property type="component" value="Unassembled WGS sequence"/>
</dbReference>
<reference evidence="1" key="1">
    <citation type="submission" date="2022-09" db="EMBL/GenBank/DDBJ databases">
        <title>Intensive care unit water sources are persistently colonized with multi-drug resistant bacteria and are the site of extensive horizontal gene transfer of antibiotic resistance genes.</title>
        <authorList>
            <person name="Diorio-Toth L."/>
        </authorList>
    </citation>
    <scope>NUCLEOTIDE SEQUENCE</scope>
    <source>
        <strain evidence="1">GD03947</strain>
    </source>
</reference>
<proteinExistence type="predicted"/>
<comment type="caution">
    <text evidence="1">The sequence shown here is derived from an EMBL/GenBank/DDBJ whole genome shotgun (WGS) entry which is preliminary data.</text>
</comment>
<evidence type="ECO:0000313" key="1">
    <source>
        <dbReference type="EMBL" id="MDH1236561.1"/>
    </source>
</evidence>
<accession>A0AA42TF30</accession>
<evidence type="ECO:0000313" key="2">
    <source>
        <dbReference type="Proteomes" id="UP001158500"/>
    </source>
</evidence>
<gene>
    <name evidence="1" type="ORF">N5C32_10970</name>
</gene>
<dbReference type="RefSeq" id="WP_279641473.1">
    <property type="nucleotide sequence ID" value="NZ_JAOCAE010000006.1"/>
</dbReference>
<protein>
    <submittedName>
        <fullName evidence="1">Uncharacterized protein</fullName>
    </submittedName>
</protein>
<organism evidence="1 2">
    <name type="scientific">Stutzerimonas stutzeri</name>
    <name type="common">Pseudomonas stutzeri</name>
    <dbReference type="NCBI Taxonomy" id="316"/>
    <lineage>
        <taxon>Bacteria</taxon>
        <taxon>Pseudomonadati</taxon>
        <taxon>Pseudomonadota</taxon>
        <taxon>Gammaproteobacteria</taxon>
        <taxon>Pseudomonadales</taxon>
        <taxon>Pseudomonadaceae</taxon>
        <taxon>Stutzerimonas</taxon>
    </lineage>
</organism>
<sequence length="146" mass="16866">MDATTIRTFPIDEMPHLMARLGKARVDRIRYSSSYTFPRPQSPRNTANPLLSFMQQYKAYDGSPVDDIILGIARLDHHSKAGKHSVPLSVTRLYNILQCMDVINTQEIRYMLGVDTRQAQKYLKAIKLCLFHIQKYINKQQIQAPE</sequence>